<feature type="non-terminal residue" evidence="1">
    <location>
        <position position="1"/>
    </location>
</feature>
<dbReference type="AlphaFoldDB" id="A0A1A8HMP4"/>
<proteinExistence type="predicted"/>
<gene>
    <name evidence="1" type="primary">Nfu_g_1_005358</name>
</gene>
<reference evidence="1" key="2">
    <citation type="submission" date="2016-06" db="EMBL/GenBank/DDBJ databases">
        <title>The genome of a short-lived fish provides insights into sex chromosome evolution and the genetic control of aging.</title>
        <authorList>
            <person name="Reichwald K."/>
            <person name="Felder M."/>
            <person name="Petzold A."/>
            <person name="Koch P."/>
            <person name="Groth M."/>
            <person name="Platzer M."/>
        </authorList>
    </citation>
    <scope>NUCLEOTIDE SEQUENCE</scope>
    <source>
        <tissue evidence="1">Brain</tissue>
    </source>
</reference>
<protein>
    <submittedName>
        <fullName evidence="1">Uncharacterized protein</fullName>
    </submittedName>
</protein>
<organism evidence="1">
    <name type="scientific">Nothobranchius korthausae</name>
    <dbReference type="NCBI Taxonomy" id="1143690"/>
    <lineage>
        <taxon>Eukaryota</taxon>
        <taxon>Metazoa</taxon>
        <taxon>Chordata</taxon>
        <taxon>Craniata</taxon>
        <taxon>Vertebrata</taxon>
        <taxon>Euteleostomi</taxon>
        <taxon>Actinopterygii</taxon>
        <taxon>Neopterygii</taxon>
        <taxon>Teleostei</taxon>
        <taxon>Neoteleostei</taxon>
        <taxon>Acanthomorphata</taxon>
        <taxon>Ovalentaria</taxon>
        <taxon>Atherinomorphae</taxon>
        <taxon>Cyprinodontiformes</taxon>
        <taxon>Nothobranchiidae</taxon>
        <taxon>Nothobranchius</taxon>
    </lineage>
</organism>
<dbReference type="EMBL" id="HAEC01016232">
    <property type="protein sequence ID" value="SBQ84453.1"/>
    <property type="molecule type" value="Transcribed_RNA"/>
</dbReference>
<sequence length="49" mass="5769">RKSINWVIIISSQLNDRCRSTTCLINASANKHKRVTARRWLLPEFNQND</sequence>
<reference evidence="1" key="1">
    <citation type="submission" date="2016-05" db="EMBL/GenBank/DDBJ databases">
        <authorList>
            <person name="Lavstsen T."/>
            <person name="Jespersen J.S."/>
        </authorList>
    </citation>
    <scope>NUCLEOTIDE SEQUENCE</scope>
    <source>
        <tissue evidence="1">Brain</tissue>
    </source>
</reference>
<name>A0A1A8HMP4_9TELE</name>
<evidence type="ECO:0000313" key="1">
    <source>
        <dbReference type="EMBL" id="SBQ84453.1"/>
    </source>
</evidence>
<accession>A0A1A8HMP4</accession>